<dbReference type="EMBL" id="AP006483">
    <property type="protein sequence ID" value="BAM78755.1"/>
    <property type="molecule type" value="Genomic_DNA"/>
</dbReference>
<dbReference type="PANTHER" id="PTHR48100">
    <property type="entry name" value="BROAD-SPECIFICITY PHOSPHATASE YOR283W-RELATED"/>
    <property type="match status" value="1"/>
</dbReference>
<dbReference type="SUPFAM" id="SSF53254">
    <property type="entry name" value="Phosphoglycerate mutase-like"/>
    <property type="match status" value="1"/>
</dbReference>
<dbReference type="KEGG" id="cme:CYME_CMA037C"/>
<dbReference type="HOGENOM" id="CLU_072580_0_0_1"/>
<dbReference type="InterPro" id="IPR013078">
    <property type="entry name" value="His_Pase_superF_clade-1"/>
</dbReference>
<dbReference type="PANTHER" id="PTHR48100:SF1">
    <property type="entry name" value="HISTIDINE PHOSPHATASE FAMILY PROTEIN-RELATED"/>
    <property type="match status" value="1"/>
</dbReference>
<dbReference type="Gramene" id="CMA037CT">
    <property type="protein sequence ID" value="CMA037CT"/>
    <property type="gene ID" value="CMA037C"/>
</dbReference>
<dbReference type="GeneID" id="16992074"/>
<dbReference type="GO" id="GO:0005737">
    <property type="term" value="C:cytoplasm"/>
    <property type="evidence" value="ECO:0007669"/>
    <property type="project" value="TreeGrafter"/>
</dbReference>
<dbReference type="InterPro" id="IPR050275">
    <property type="entry name" value="PGM_Phosphatase"/>
</dbReference>
<dbReference type="SMART" id="SM00855">
    <property type="entry name" value="PGAM"/>
    <property type="match status" value="1"/>
</dbReference>
<evidence type="ECO:0000313" key="1">
    <source>
        <dbReference type="EMBL" id="BAM78755.1"/>
    </source>
</evidence>
<dbReference type="AlphaFoldDB" id="M1V3I1"/>
<dbReference type="OrthoDB" id="354304at2759"/>
<keyword evidence="2" id="KW-1185">Reference proteome</keyword>
<dbReference type="Proteomes" id="UP000007014">
    <property type="component" value="Chromosome 1"/>
</dbReference>
<dbReference type="CDD" id="cd07067">
    <property type="entry name" value="HP_PGM_like"/>
    <property type="match status" value="1"/>
</dbReference>
<evidence type="ECO:0000313" key="2">
    <source>
        <dbReference type="Proteomes" id="UP000007014"/>
    </source>
</evidence>
<gene>
    <name evidence="1" type="ORF">CYME_CMA037C</name>
</gene>
<proteinExistence type="predicted"/>
<reference evidence="1 2" key="2">
    <citation type="journal article" date="2007" name="BMC Biol.">
        <title>A 100%-complete sequence reveals unusually simple genomic features in the hot-spring red alga Cyanidioschyzon merolae.</title>
        <authorList>
            <person name="Nozaki H."/>
            <person name="Takano H."/>
            <person name="Misumi O."/>
            <person name="Terasawa K."/>
            <person name="Matsuzaki M."/>
            <person name="Maruyama S."/>
            <person name="Nishida K."/>
            <person name="Yagisawa F."/>
            <person name="Yoshida Y."/>
            <person name="Fujiwara T."/>
            <person name="Takio S."/>
            <person name="Tamura K."/>
            <person name="Chung S.J."/>
            <person name="Nakamura S."/>
            <person name="Kuroiwa H."/>
            <person name="Tanaka K."/>
            <person name="Sato N."/>
            <person name="Kuroiwa T."/>
        </authorList>
    </citation>
    <scope>NUCLEOTIDE SEQUENCE [LARGE SCALE GENOMIC DNA]</scope>
    <source>
        <strain evidence="1 2">10D</strain>
    </source>
</reference>
<sequence length="281" mass="30628">MRLIIVRHADPDYATDSLTADGKLQAAALARRLGHAHVRRRPFIACVYTSPMGRAQETARYIARELDLPLQIETWTQELVTWRASASNAGASDTAPAAGQGGRALWDMDAALVRSRCRSTTGALPDHESQWKLVPGLDDKIRSDFQALVMNSDAFLARHGYTREPNGVYRLTEVDAAVARAQGTAGRDAAVVVVCHGGFGLTWLAHLLELPLALFWNAFWLAPSSVTTVLFETRSPTTAVPRCLALGDVGHLLVAGLPEAVPNRYEKPHGDRPSGLKANWF</sequence>
<protein>
    <recommendedName>
        <fullName evidence="3">Phosphoglycerate mutase</fullName>
    </recommendedName>
</protein>
<dbReference type="OMA" id="VFCHGGF"/>
<evidence type="ECO:0008006" key="3">
    <source>
        <dbReference type="Google" id="ProtNLM"/>
    </source>
</evidence>
<name>M1V3I1_CYAM1</name>
<accession>M1V3I1</accession>
<organism evidence="1 2">
    <name type="scientific">Cyanidioschyzon merolae (strain NIES-3377 / 10D)</name>
    <name type="common">Unicellular red alga</name>
    <dbReference type="NCBI Taxonomy" id="280699"/>
    <lineage>
        <taxon>Eukaryota</taxon>
        <taxon>Rhodophyta</taxon>
        <taxon>Bangiophyceae</taxon>
        <taxon>Cyanidiales</taxon>
        <taxon>Cyanidiaceae</taxon>
        <taxon>Cyanidioschyzon</taxon>
    </lineage>
</organism>
<dbReference type="GO" id="GO:0016791">
    <property type="term" value="F:phosphatase activity"/>
    <property type="evidence" value="ECO:0007669"/>
    <property type="project" value="TreeGrafter"/>
</dbReference>
<dbReference type="Gene3D" id="3.40.50.1240">
    <property type="entry name" value="Phosphoglycerate mutase-like"/>
    <property type="match status" value="1"/>
</dbReference>
<dbReference type="Pfam" id="PF00300">
    <property type="entry name" value="His_Phos_1"/>
    <property type="match status" value="2"/>
</dbReference>
<dbReference type="InterPro" id="IPR029033">
    <property type="entry name" value="His_PPase_superfam"/>
</dbReference>
<dbReference type="RefSeq" id="XP_005535041.1">
    <property type="nucleotide sequence ID" value="XM_005534984.1"/>
</dbReference>
<reference evidence="1 2" key="1">
    <citation type="journal article" date="2004" name="Nature">
        <title>Genome sequence of the ultrasmall unicellular red alga Cyanidioschyzon merolae 10D.</title>
        <authorList>
            <person name="Matsuzaki M."/>
            <person name="Misumi O."/>
            <person name="Shin-i T."/>
            <person name="Maruyama S."/>
            <person name="Takahara M."/>
            <person name="Miyagishima S."/>
            <person name="Mori T."/>
            <person name="Nishida K."/>
            <person name="Yagisawa F."/>
            <person name="Nishida K."/>
            <person name="Yoshida Y."/>
            <person name="Nishimura Y."/>
            <person name="Nakao S."/>
            <person name="Kobayashi T."/>
            <person name="Momoyama Y."/>
            <person name="Higashiyama T."/>
            <person name="Minoda A."/>
            <person name="Sano M."/>
            <person name="Nomoto H."/>
            <person name="Oishi K."/>
            <person name="Hayashi H."/>
            <person name="Ohta F."/>
            <person name="Nishizaka S."/>
            <person name="Haga S."/>
            <person name="Miura S."/>
            <person name="Morishita T."/>
            <person name="Kabeya Y."/>
            <person name="Terasawa K."/>
            <person name="Suzuki Y."/>
            <person name="Ishii Y."/>
            <person name="Asakawa S."/>
            <person name="Takano H."/>
            <person name="Ohta N."/>
            <person name="Kuroiwa H."/>
            <person name="Tanaka K."/>
            <person name="Shimizu N."/>
            <person name="Sugano S."/>
            <person name="Sato N."/>
            <person name="Nozaki H."/>
            <person name="Ogasawara N."/>
            <person name="Kohara Y."/>
            <person name="Kuroiwa T."/>
        </authorList>
    </citation>
    <scope>NUCLEOTIDE SEQUENCE [LARGE SCALE GENOMIC DNA]</scope>
    <source>
        <strain evidence="1 2">10D</strain>
    </source>
</reference>